<dbReference type="AlphaFoldDB" id="A0A9D4ZZV8"/>
<accession>A0A9D4ZZV8</accession>
<organism evidence="1 2">
    <name type="scientific">Pisum sativum</name>
    <name type="common">Garden pea</name>
    <name type="synonym">Lathyrus oleraceus</name>
    <dbReference type="NCBI Taxonomy" id="3888"/>
    <lineage>
        <taxon>Eukaryota</taxon>
        <taxon>Viridiplantae</taxon>
        <taxon>Streptophyta</taxon>
        <taxon>Embryophyta</taxon>
        <taxon>Tracheophyta</taxon>
        <taxon>Spermatophyta</taxon>
        <taxon>Magnoliopsida</taxon>
        <taxon>eudicotyledons</taxon>
        <taxon>Gunneridae</taxon>
        <taxon>Pentapetalae</taxon>
        <taxon>rosids</taxon>
        <taxon>fabids</taxon>
        <taxon>Fabales</taxon>
        <taxon>Fabaceae</taxon>
        <taxon>Papilionoideae</taxon>
        <taxon>50 kb inversion clade</taxon>
        <taxon>NPAAA clade</taxon>
        <taxon>Hologalegina</taxon>
        <taxon>IRL clade</taxon>
        <taxon>Fabeae</taxon>
        <taxon>Lathyrus</taxon>
    </lineage>
</organism>
<dbReference type="EMBL" id="JAMSHJ010000007">
    <property type="protein sequence ID" value="KAI5392062.1"/>
    <property type="molecule type" value="Genomic_DNA"/>
</dbReference>
<proteinExistence type="predicted"/>
<protein>
    <submittedName>
        <fullName evidence="1">Uncharacterized protein</fullName>
    </submittedName>
</protein>
<dbReference type="Proteomes" id="UP001058974">
    <property type="component" value="Chromosome 7"/>
</dbReference>
<gene>
    <name evidence="1" type="ORF">KIW84_076740</name>
</gene>
<name>A0A9D4ZZV8_PEA</name>
<dbReference type="Gramene" id="Psat07G0674000-T1">
    <property type="protein sequence ID" value="KAI5392062.1"/>
    <property type="gene ID" value="KIW84_076740"/>
</dbReference>
<reference evidence="1 2" key="1">
    <citation type="journal article" date="2022" name="Nat. Genet.">
        <title>Improved pea reference genome and pan-genome highlight genomic features and evolutionary characteristics.</title>
        <authorList>
            <person name="Yang T."/>
            <person name="Liu R."/>
            <person name="Luo Y."/>
            <person name="Hu S."/>
            <person name="Wang D."/>
            <person name="Wang C."/>
            <person name="Pandey M.K."/>
            <person name="Ge S."/>
            <person name="Xu Q."/>
            <person name="Li N."/>
            <person name="Li G."/>
            <person name="Huang Y."/>
            <person name="Saxena R.K."/>
            <person name="Ji Y."/>
            <person name="Li M."/>
            <person name="Yan X."/>
            <person name="He Y."/>
            <person name="Liu Y."/>
            <person name="Wang X."/>
            <person name="Xiang C."/>
            <person name="Varshney R.K."/>
            <person name="Ding H."/>
            <person name="Gao S."/>
            <person name="Zong X."/>
        </authorList>
    </citation>
    <scope>NUCLEOTIDE SEQUENCE [LARGE SCALE GENOMIC DNA]</scope>
    <source>
        <strain evidence="1 2">cv. Zhongwan 6</strain>
    </source>
</reference>
<keyword evidence="2" id="KW-1185">Reference proteome</keyword>
<evidence type="ECO:0000313" key="1">
    <source>
        <dbReference type="EMBL" id="KAI5392062.1"/>
    </source>
</evidence>
<comment type="caution">
    <text evidence="1">The sequence shown here is derived from an EMBL/GenBank/DDBJ whole genome shotgun (WGS) entry which is preliminary data.</text>
</comment>
<sequence>MSFSSPAIVLGAKTTSRSTLPFSSLPGKAEIFPSNLFAFPLRIAKGFPQPKSLSYIGKRGELPIVIIAPSKFPSGNNLGLFSQSSIPRCTVASSYTTTFL</sequence>
<evidence type="ECO:0000313" key="2">
    <source>
        <dbReference type="Proteomes" id="UP001058974"/>
    </source>
</evidence>